<dbReference type="EMBL" id="BAABIS010000001">
    <property type="protein sequence ID" value="GAA4875350.1"/>
    <property type="molecule type" value="Genomic_DNA"/>
</dbReference>
<evidence type="ECO:0000256" key="3">
    <source>
        <dbReference type="ARBA" id="ARBA00023159"/>
    </source>
</evidence>
<evidence type="ECO:0000256" key="1">
    <source>
        <dbReference type="ARBA" id="ARBA00023015"/>
    </source>
</evidence>
<comment type="caution">
    <text evidence="7">The sequence shown here is derived from an EMBL/GenBank/DDBJ whole genome shotgun (WGS) entry which is preliminary data.</text>
</comment>
<dbReference type="InterPro" id="IPR018060">
    <property type="entry name" value="HTH_AraC"/>
</dbReference>
<evidence type="ECO:0000259" key="6">
    <source>
        <dbReference type="PROSITE" id="PS01124"/>
    </source>
</evidence>
<dbReference type="InterPro" id="IPR037923">
    <property type="entry name" value="HTH-like"/>
</dbReference>
<dbReference type="SUPFAM" id="SSF46689">
    <property type="entry name" value="Homeodomain-like"/>
    <property type="match status" value="1"/>
</dbReference>
<name>A0ABP9ECH8_9ACTN</name>
<dbReference type="Gene3D" id="1.10.10.60">
    <property type="entry name" value="Homeodomain-like"/>
    <property type="match status" value="1"/>
</dbReference>
<evidence type="ECO:0000256" key="2">
    <source>
        <dbReference type="ARBA" id="ARBA00023125"/>
    </source>
</evidence>
<evidence type="ECO:0000313" key="8">
    <source>
        <dbReference type="Proteomes" id="UP001501752"/>
    </source>
</evidence>
<organism evidence="7 8">
    <name type="scientific">Kitasatospora terrestris</name>
    <dbReference type="NCBI Taxonomy" id="258051"/>
    <lineage>
        <taxon>Bacteria</taxon>
        <taxon>Bacillati</taxon>
        <taxon>Actinomycetota</taxon>
        <taxon>Actinomycetes</taxon>
        <taxon>Kitasatosporales</taxon>
        <taxon>Streptomycetaceae</taxon>
        <taxon>Kitasatospora</taxon>
    </lineage>
</organism>
<dbReference type="InterPro" id="IPR014710">
    <property type="entry name" value="RmlC-like_jellyroll"/>
</dbReference>
<feature type="domain" description="HTH araC/xylS-type" evidence="6">
    <location>
        <begin position="177"/>
        <end position="275"/>
    </location>
</feature>
<keyword evidence="3" id="KW-0010">Activator</keyword>
<accession>A0ABP9ECH8</accession>
<dbReference type="InterPro" id="IPR003313">
    <property type="entry name" value="AraC-bd"/>
</dbReference>
<keyword evidence="4" id="KW-0804">Transcription</keyword>
<dbReference type="PANTHER" id="PTHR46796:SF6">
    <property type="entry name" value="ARAC SUBFAMILY"/>
    <property type="match status" value="1"/>
</dbReference>
<dbReference type="Pfam" id="PF12833">
    <property type="entry name" value="HTH_18"/>
    <property type="match status" value="1"/>
</dbReference>
<dbReference type="PRINTS" id="PR00032">
    <property type="entry name" value="HTHARAC"/>
</dbReference>
<dbReference type="PANTHER" id="PTHR46796">
    <property type="entry name" value="HTH-TYPE TRANSCRIPTIONAL ACTIVATOR RHAS-RELATED"/>
    <property type="match status" value="1"/>
</dbReference>
<dbReference type="InterPro" id="IPR050204">
    <property type="entry name" value="AraC_XylS_family_regulators"/>
</dbReference>
<evidence type="ECO:0000313" key="7">
    <source>
        <dbReference type="EMBL" id="GAA4875350.1"/>
    </source>
</evidence>
<gene>
    <name evidence="7" type="ORF">GCM10023235_63340</name>
</gene>
<protein>
    <submittedName>
        <fullName evidence="7">AraC family transcriptional regulator</fullName>
    </submittedName>
</protein>
<dbReference type="InterPro" id="IPR009057">
    <property type="entry name" value="Homeodomain-like_sf"/>
</dbReference>
<dbReference type="Pfam" id="PF02311">
    <property type="entry name" value="AraC_binding"/>
    <property type="match status" value="1"/>
</dbReference>
<keyword evidence="2" id="KW-0238">DNA-binding</keyword>
<dbReference type="PROSITE" id="PS01124">
    <property type="entry name" value="HTH_ARAC_FAMILY_2"/>
    <property type="match status" value="1"/>
</dbReference>
<dbReference type="InterPro" id="IPR018062">
    <property type="entry name" value="HTH_AraC-typ_CS"/>
</dbReference>
<dbReference type="RefSeq" id="WP_345700320.1">
    <property type="nucleotide sequence ID" value="NZ_BAABIS010000001.1"/>
</dbReference>
<reference evidence="8" key="1">
    <citation type="journal article" date="2019" name="Int. J. Syst. Evol. Microbiol.">
        <title>The Global Catalogue of Microorganisms (GCM) 10K type strain sequencing project: providing services to taxonomists for standard genome sequencing and annotation.</title>
        <authorList>
            <consortium name="The Broad Institute Genomics Platform"/>
            <consortium name="The Broad Institute Genome Sequencing Center for Infectious Disease"/>
            <person name="Wu L."/>
            <person name="Ma J."/>
        </authorList>
    </citation>
    <scope>NUCLEOTIDE SEQUENCE [LARGE SCALE GENOMIC DNA]</scope>
    <source>
        <strain evidence="8">JCM 13006</strain>
    </source>
</reference>
<dbReference type="Gene3D" id="2.60.120.10">
    <property type="entry name" value="Jelly Rolls"/>
    <property type="match status" value="1"/>
</dbReference>
<evidence type="ECO:0000256" key="5">
    <source>
        <dbReference type="SAM" id="MobiDB-lite"/>
    </source>
</evidence>
<sequence length="296" mass="31657">MGGRGAVGGIESHDLEVPDPVLLPFAAGSFDSIGPLARADFPHRHTFYEVAYVSRGSGVHTVDLVDYPLRPPNLYVIAPGQVHHWAGAGGVAGWVLLFTEDFLLRYPEDVGLLRRLVASQGGRTALEGLLAEVAEEYRGAGPGRLGVLQALVRAVRGVEARVRERVGPGGRAAVLAGRFERLVDGALGPEWTVESAARELGVSAGHLHGAVKEWTGRTPAQLIRGRRILEAKRLLAATGLTVRQVGAVVGFEDPAYFCRFFRREVGRTPGEYRAEVGGGMHHEGAAESIDRAAGRP</sequence>
<evidence type="ECO:0000256" key="4">
    <source>
        <dbReference type="ARBA" id="ARBA00023163"/>
    </source>
</evidence>
<keyword evidence="1" id="KW-0805">Transcription regulation</keyword>
<dbReference type="PROSITE" id="PS00041">
    <property type="entry name" value="HTH_ARAC_FAMILY_1"/>
    <property type="match status" value="1"/>
</dbReference>
<feature type="region of interest" description="Disordered" evidence="5">
    <location>
        <begin position="276"/>
        <end position="296"/>
    </location>
</feature>
<proteinExistence type="predicted"/>
<dbReference type="Proteomes" id="UP001501752">
    <property type="component" value="Unassembled WGS sequence"/>
</dbReference>
<dbReference type="SUPFAM" id="SSF51215">
    <property type="entry name" value="Regulatory protein AraC"/>
    <property type="match status" value="1"/>
</dbReference>
<dbReference type="SMART" id="SM00342">
    <property type="entry name" value="HTH_ARAC"/>
    <property type="match status" value="1"/>
</dbReference>
<dbReference type="InterPro" id="IPR020449">
    <property type="entry name" value="Tscrpt_reg_AraC-type_HTH"/>
</dbReference>
<keyword evidence="8" id="KW-1185">Reference proteome</keyword>